<dbReference type="Gene3D" id="3.40.50.720">
    <property type="entry name" value="NAD(P)-binding Rossmann-like Domain"/>
    <property type="match status" value="1"/>
</dbReference>
<dbReference type="PANTHER" id="PTHR43975">
    <property type="entry name" value="ZGC:101858"/>
    <property type="match status" value="1"/>
</dbReference>
<dbReference type="SUPFAM" id="SSF51735">
    <property type="entry name" value="NAD(P)-binding Rossmann-fold domains"/>
    <property type="match status" value="1"/>
</dbReference>
<dbReference type="OrthoDB" id="47007at2759"/>
<dbReference type="PRINTS" id="PR00081">
    <property type="entry name" value="GDHRDH"/>
</dbReference>
<dbReference type="AlphaFoldDB" id="A0A811LCD3"/>
<gene>
    <name evidence="2" type="ORF">BOKJ2_LOCUS11314</name>
</gene>
<dbReference type="Proteomes" id="UP000783686">
    <property type="component" value="Unassembled WGS sequence"/>
</dbReference>
<accession>A0A811LCD3</accession>
<evidence type="ECO:0000256" key="1">
    <source>
        <dbReference type="ARBA" id="ARBA00023002"/>
    </source>
</evidence>
<reference evidence="2" key="1">
    <citation type="submission" date="2020-09" db="EMBL/GenBank/DDBJ databases">
        <authorList>
            <person name="Kikuchi T."/>
        </authorList>
    </citation>
    <scope>NUCLEOTIDE SEQUENCE</scope>
    <source>
        <strain evidence="2">SH1</strain>
    </source>
</reference>
<proteinExistence type="predicted"/>
<dbReference type="Proteomes" id="UP000614601">
    <property type="component" value="Unassembled WGS sequence"/>
</dbReference>
<dbReference type="PANTHER" id="PTHR43975:SF2">
    <property type="entry name" value="EG:BACR7A4.14 PROTEIN-RELATED"/>
    <property type="match status" value="1"/>
</dbReference>
<dbReference type="PROSITE" id="PS00061">
    <property type="entry name" value="ADH_SHORT"/>
    <property type="match status" value="1"/>
</dbReference>
<keyword evidence="3" id="KW-1185">Reference proteome</keyword>
<dbReference type="InterPro" id="IPR002347">
    <property type="entry name" value="SDR_fam"/>
</dbReference>
<protein>
    <submittedName>
        <fullName evidence="2">Uncharacterized protein</fullName>
    </submittedName>
</protein>
<organism evidence="2 3">
    <name type="scientific">Bursaphelenchus okinawaensis</name>
    <dbReference type="NCBI Taxonomy" id="465554"/>
    <lineage>
        <taxon>Eukaryota</taxon>
        <taxon>Metazoa</taxon>
        <taxon>Ecdysozoa</taxon>
        <taxon>Nematoda</taxon>
        <taxon>Chromadorea</taxon>
        <taxon>Rhabditida</taxon>
        <taxon>Tylenchina</taxon>
        <taxon>Tylenchomorpha</taxon>
        <taxon>Aphelenchoidea</taxon>
        <taxon>Aphelenchoididae</taxon>
        <taxon>Bursaphelenchus</taxon>
    </lineage>
</organism>
<dbReference type="InterPro" id="IPR020904">
    <property type="entry name" value="Sc_DH/Rdtase_CS"/>
</dbReference>
<evidence type="ECO:0000313" key="2">
    <source>
        <dbReference type="EMBL" id="CAD5224909.1"/>
    </source>
</evidence>
<dbReference type="FunFam" id="3.40.50.720:FF:000084">
    <property type="entry name" value="Short-chain dehydrogenase reductase"/>
    <property type="match status" value="1"/>
</dbReference>
<evidence type="ECO:0000313" key="3">
    <source>
        <dbReference type="Proteomes" id="UP000614601"/>
    </source>
</evidence>
<keyword evidence="1" id="KW-0560">Oxidoreductase</keyword>
<dbReference type="EMBL" id="CAJFCW020000005">
    <property type="protein sequence ID" value="CAG9120319.1"/>
    <property type="molecule type" value="Genomic_DNA"/>
</dbReference>
<dbReference type="InterPro" id="IPR036291">
    <property type="entry name" value="NAD(P)-bd_dom_sf"/>
</dbReference>
<name>A0A811LCD3_9BILA</name>
<comment type="caution">
    <text evidence="2">The sequence shown here is derived from an EMBL/GenBank/DDBJ whole genome shotgun (WGS) entry which is preliminary data.</text>
</comment>
<dbReference type="GO" id="GO:0016491">
    <property type="term" value="F:oxidoreductase activity"/>
    <property type="evidence" value="ECO:0007669"/>
    <property type="project" value="UniProtKB-KW"/>
</dbReference>
<sequence>MASNILNLIGKTAIITGASSGIGKATSVLFKELGASLLVTGRNERNLIQLVKELELIPTSGKVHYVVADLSKEDQVKSIIESFKSHFSSLDILVNNAGILESGTIENTTFESYDRIMTVNLRSVFQLTQLAVPLLEKTKGSVVNVSSVNGIRSFPGVLAYNVSKAGLDQLTRCAALELAHKGIRINSVNPGVTVTELHSRSGMDTETYQKFLEHSKATHPLGRPGTVDEPARAIAFLASPLASFTTGASLPVDGGRHAACPR</sequence>
<dbReference type="Pfam" id="PF13561">
    <property type="entry name" value="adh_short_C2"/>
    <property type="match status" value="1"/>
</dbReference>
<dbReference type="EMBL" id="CAJFDH010000005">
    <property type="protein sequence ID" value="CAD5224909.1"/>
    <property type="molecule type" value="Genomic_DNA"/>
</dbReference>
<dbReference type="PRINTS" id="PR00080">
    <property type="entry name" value="SDRFAMILY"/>
</dbReference>
<dbReference type="NCBIfam" id="NF005559">
    <property type="entry name" value="PRK07231.1"/>
    <property type="match status" value="1"/>
</dbReference>